<dbReference type="Proteomes" id="UP001054252">
    <property type="component" value="Unassembled WGS sequence"/>
</dbReference>
<organism evidence="2 3">
    <name type="scientific">Rubroshorea leprosula</name>
    <dbReference type="NCBI Taxonomy" id="152421"/>
    <lineage>
        <taxon>Eukaryota</taxon>
        <taxon>Viridiplantae</taxon>
        <taxon>Streptophyta</taxon>
        <taxon>Embryophyta</taxon>
        <taxon>Tracheophyta</taxon>
        <taxon>Spermatophyta</taxon>
        <taxon>Magnoliopsida</taxon>
        <taxon>eudicotyledons</taxon>
        <taxon>Gunneridae</taxon>
        <taxon>Pentapetalae</taxon>
        <taxon>rosids</taxon>
        <taxon>malvids</taxon>
        <taxon>Malvales</taxon>
        <taxon>Dipterocarpaceae</taxon>
        <taxon>Rubroshorea</taxon>
    </lineage>
</organism>
<dbReference type="InterPro" id="IPR000477">
    <property type="entry name" value="RT_dom"/>
</dbReference>
<dbReference type="PROSITE" id="PS50878">
    <property type="entry name" value="RT_POL"/>
    <property type="match status" value="1"/>
</dbReference>
<sequence length="307" mass="34509">MQRGLRQGDPLAPFLFLIVTEGLNGIISSAVEKELFEGVTIGGGGINISHLQFADDTLIFGTATEENVWTTKCIMRAFELVSGLKINYGKSSFIGINVDNLWEKEMTWLVNCKSGSLLCKYLGQNATVKDMGTWRNSSWHWELPWRRQLRSWEEDLERELLETIKTAHPIQNKEDQWRWHLNPSGIYSTKSAYSQLSKGVSRHAGDFKRVWKAPIPPKVGEGKAGLGFIPRSTIQGGKWTLTACSMNLGGNGVNSPCAAFEPERKWNRDGRVECRNHEQPCKVVEYPFCPGKPGTNEFADTERSEGE</sequence>
<name>A0AAV5KKM2_9ROSI</name>
<protein>
    <recommendedName>
        <fullName evidence="1">Reverse transcriptase domain-containing protein</fullName>
    </recommendedName>
</protein>
<dbReference type="PANTHER" id="PTHR33116">
    <property type="entry name" value="REVERSE TRANSCRIPTASE ZINC-BINDING DOMAIN-CONTAINING PROTEIN-RELATED-RELATED"/>
    <property type="match status" value="1"/>
</dbReference>
<reference evidence="2 3" key="1">
    <citation type="journal article" date="2021" name="Commun. Biol.">
        <title>The genome of Shorea leprosula (Dipterocarpaceae) highlights the ecological relevance of drought in aseasonal tropical rainforests.</title>
        <authorList>
            <person name="Ng K.K.S."/>
            <person name="Kobayashi M.J."/>
            <person name="Fawcett J.A."/>
            <person name="Hatakeyama M."/>
            <person name="Paape T."/>
            <person name="Ng C.H."/>
            <person name="Ang C.C."/>
            <person name="Tnah L.H."/>
            <person name="Lee C.T."/>
            <person name="Nishiyama T."/>
            <person name="Sese J."/>
            <person name="O'Brien M.J."/>
            <person name="Copetti D."/>
            <person name="Mohd Noor M.I."/>
            <person name="Ong R.C."/>
            <person name="Putra M."/>
            <person name="Sireger I.Z."/>
            <person name="Indrioko S."/>
            <person name="Kosugi Y."/>
            <person name="Izuno A."/>
            <person name="Isagi Y."/>
            <person name="Lee S.L."/>
            <person name="Shimizu K.K."/>
        </authorList>
    </citation>
    <scope>NUCLEOTIDE SEQUENCE [LARGE SCALE GENOMIC DNA]</scope>
    <source>
        <strain evidence="2">214</strain>
    </source>
</reference>
<feature type="domain" description="Reverse transcriptase" evidence="1">
    <location>
        <begin position="1"/>
        <end position="113"/>
    </location>
</feature>
<evidence type="ECO:0000313" key="3">
    <source>
        <dbReference type="Proteomes" id="UP001054252"/>
    </source>
</evidence>
<gene>
    <name evidence="2" type="ORF">SLEP1_g34635</name>
</gene>
<evidence type="ECO:0000313" key="2">
    <source>
        <dbReference type="EMBL" id="GKV25157.1"/>
    </source>
</evidence>
<dbReference type="EMBL" id="BPVZ01000068">
    <property type="protein sequence ID" value="GKV25157.1"/>
    <property type="molecule type" value="Genomic_DNA"/>
</dbReference>
<proteinExistence type="predicted"/>
<evidence type="ECO:0000259" key="1">
    <source>
        <dbReference type="PROSITE" id="PS50878"/>
    </source>
</evidence>
<comment type="caution">
    <text evidence="2">The sequence shown here is derived from an EMBL/GenBank/DDBJ whole genome shotgun (WGS) entry which is preliminary data.</text>
</comment>
<dbReference type="AlphaFoldDB" id="A0AAV5KKM2"/>
<dbReference type="Pfam" id="PF00078">
    <property type="entry name" value="RVT_1"/>
    <property type="match status" value="1"/>
</dbReference>
<keyword evidence="3" id="KW-1185">Reference proteome</keyword>
<dbReference type="PANTHER" id="PTHR33116:SF78">
    <property type="entry name" value="OS12G0587133 PROTEIN"/>
    <property type="match status" value="1"/>
</dbReference>
<accession>A0AAV5KKM2</accession>